<accession>A0ABT5VNV6</accession>
<keyword evidence="4" id="KW-1185">Reference proteome</keyword>
<dbReference type="Proteomes" id="UP001528920">
    <property type="component" value="Unassembled WGS sequence"/>
</dbReference>
<name>A0ABT5VNV6_9BACT</name>
<feature type="signal peptide" evidence="2">
    <location>
        <begin position="1"/>
        <end position="20"/>
    </location>
</feature>
<reference evidence="3 4" key="1">
    <citation type="submission" date="2022-01" db="EMBL/GenBank/DDBJ databases">
        <title>Labilibaculum sp. nov, a marine bacterium isolated from Antarctica.</title>
        <authorList>
            <person name="Dai W."/>
        </authorList>
    </citation>
    <scope>NUCLEOTIDE SEQUENCE [LARGE SCALE GENOMIC DNA]</scope>
    <source>
        <strain evidence="3 4">DW002</strain>
    </source>
</reference>
<sequence>MRSIKFLIVPLLLISIGLSAQNRTVTQEELDYDYLSHKYEHLDENFKIHISSEKFQSIVEQHRFIPERIEEWKDSISVVTMGEFNNWHKCRIATGHITYSFKRLAYHLWITESKAKKLCEKYNVEHTYRFYAYMKQPEKWDGSMKKRMLKLRKKVAKASSNPDVLTMTNKMFLKQAWRSSPERIKDFEKLHKERHAERKAKNRHQNPR</sequence>
<feature type="compositionally biased region" description="Basic residues" evidence="1">
    <location>
        <begin position="197"/>
        <end position="208"/>
    </location>
</feature>
<evidence type="ECO:0000313" key="3">
    <source>
        <dbReference type="EMBL" id="MDE5416940.1"/>
    </source>
</evidence>
<organism evidence="3 4">
    <name type="scientific">Paralabilibaculum antarcticum</name>
    <dbReference type="NCBI Taxonomy" id="2912572"/>
    <lineage>
        <taxon>Bacteria</taxon>
        <taxon>Pseudomonadati</taxon>
        <taxon>Bacteroidota</taxon>
        <taxon>Bacteroidia</taxon>
        <taxon>Marinilabiliales</taxon>
        <taxon>Marinifilaceae</taxon>
        <taxon>Paralabilibaculum</taxon>
    </lineage>
</organism>
<keyword evidence="2" id="KW-0732">Signal</keyword>
<protein>
    <submittedName>
        <fullName evidence="3">Uncharacterized protein</fullName>
    </submittedName>
</protein>
<feature type="region of interest" description="Disordered" evidence="1">
    <location>
        <begin position="188"/>
        <end position="208"/>
    </location>
</feature>
<feature type="chain" id="PRO_5046272004" evidence="2">
    <location>
        <begin position="21"/>
        <end position="208"/>
    </location>
</feature>
<evidence type="ECO:0000256" key="2">
    <source>
        <dbReference type="SAM" id="SignalP"/>
    </source>
</evidence>
<evidence type="ECO:0000256" key="1">
    <source>
        <dbReference type="SAM" id="MobiDB-lite"/>
    </source>
</evidence>
<gene>
    <name evidence="3" type="ORF">L3049_02890</name>
</gene>
<dbReference type="EMBL" id="JAKJSC010000001">
    <property type="protein sequence ID" value="MDE5416940.1"/>
    <property type="molecule type" value="Genomic_DNA"/>
</dbReference>
<comment type="caution">
    <text evidence="3">The sequence shown here is derived from an EMBL/GenBank/DDBJ whole genome shotgun (WGS) entry which is preliminary data.</text>
</comment>
<evidence type="ECO:0000313" key="4">
    <source>
        <dbReference type="Proteomes" id="UP001528920"/>
    </source>
</evidence>
<dbReference type="RefSeq" id="WP_275108278.1">
    <property type="nucleotide sequence ID" value="NZ_JAKJSC010000001.1"/>
</dbReference>
<proteinExistence type="predicted"/>